<keyword evidence="4" id="KW-1185">Reference proteome</keyword>
<organism evidence="3 4">
    <name type="scientific">Cervus elaphus hippelaphus</name>
    <name type="common">European red deer</name>
    <dbReference type="NCBI Taxonomy" id="46360"/>
    <lineage>
        <taxon>Eukaryota</taxon>
        <taxon>Metazoa</taxon>
        <taxon>Chordata</taxon>
        <taxon>Craniata</taxon>
        <taxon>Vertebrata</taxon>
        <taxon>Euteleostomi</taxon>
        <taxon>Mammalia</taxon>
        <taxon>Eutheria</taxon>
        <taxon>Laurasiatheria</taxon>
        <taxon>Artiodactyla</taxon>
        <taxon>Ruminantia</taxon>
        <taxon>Pecora</taxon>
        <taxon>Cervidae</taxon>
        <taxon>Cervinae</taxon>
        <taxon>Cervus</taxon>
    </lineage>
</organism>
<protein>
    <recommendedName>
        <fullName evidence="2">Melanoma associated antigen N-terminal domain-containing protein</fullName>
    </recommendedName>
</protein>
<dbReference type="Proteomes" id="UP000242450">
    <property type="component" value="Chromosome X"/>
</dbReference>
<dbReference type="InterPro" id="IPR021072">
    <property type="entry name" value="MAGE_N"/>
</dbReference>
<comment type="caution">
    <text evidence="3">The sequence shown here is derived from an EMBL/GenBank/DDBJ whole genome shotgun (WGS) entry which is preliminary data.</text>
</comment>
<evidence type="ECO:0000313" key="3">
    <source>
        <dbReference type="EMBL" id="OWJ99179.1"/>
    </source>
</evidence>
<proteinExistence type="predicted"/>
<dbReference type="EMBL" id="MKHE01000034">
    <property type="protein sequence ID" value="OWJ99179.1"/>
    <property type="molecule type" value="Genomic_DNA"/>
</dbReference>
<feature type="compositionally biased region" description="Polar residues" evidence="1">
    <location>
        <begin position="1"/>
        <end position="12"/>
    </location>
</feature>
<evidence type="ECO:0000313" key="4">
    <source>
        <dbReference type="Proteomes" id="UP000242450"/>
    </source>
</evidence>
<sequence>MPMGNATRSKGTLSVPMRPRTVLLQPQNRSAPPPFPQGSPRSFPATGDLQELQGAMAPSSPDAGVSCAGSDEGAQGPEEESAAWEDSGQYGEEAQTLRE</sequence>
<dbReference type="AlphaFoldDB" id="A0A212BZI6"/>
<evidence type="ECO:0000256" key="1">
    <source>
        <dbReference type="SAM" id="MobiDB-lite"/>
    </source>
</evidence>
<accession>A0A212BZI6</accession>
<reference evidence="3 4" key="1">
    <citation type="journal article" date="2018" name="Mol. Genet. Genomics">
        <title>The red deer Cervus elaphus genome CerEla1.0: sequencing, annotating, genes, and chromosomes.</title>
        <authorList>
            <person name="Bana N.A."/>
            <person name="Nyiri A."/>
            <person name="Nagy J."/>
            <person name="Frank K."/>
            <person name="Nagy T."/>
            <person name="Steger V."/>
            <person name="Schiller M."/>
            <person name="Lakatos P."/>
            <person name="Sugar L."/>
            <person name="Horn P."/>
            <person name="Barta E."/>
            <person name="Orosz L."/>
        </authorList>
    </citation>
    <scope>NUCLEOTIDE SEQUENCE [LARGE SCALE GENOMIC DNA]</scope>
    <source>
        <strain evidence="3">Hungarian</strain>
    </source>
</reference>
<evidence type="ECO:0000259" key="2">
    <source>
        <dbReference type="Pfam" id="PF12440"/>
    </source>
</evidence>
<gene>
    <name evidence="3" type="ORF">Celaphus_00010053</name>
</gene>
<dbReference type="Pfam" id="PF12440">
    <property type="entry name" value="MAGE_N"/>
    <property type="match status" value="1"/>
</dbReference>
<feature type="region of interest" description="Disordered" evidence="1">
    <location>
        <begin position="1"/>
        <end position="99"/>
    </location>
</feature>
<feature type="domain" description="Melanoma associated antigen N-terminal" evidence="2">
    <location>
        <begin position="30"/>
        <end position="82"/>
    </location>
</feature>
<name>A0A212BZI6_CEREH</name>